<dbReference type="EMBL" id="LN871598">
    <property type="protein sequence ID" value="CTQ41165.1"/>
    <property type="molecule type" value="Genomic_DNA"/>
</dbReference>
<dbReference type="KEGG" id="bmic:BMR1_03g02825"/>
<name>A0A0K3ART2_BABMR</name>
<dbReference type="RefSeq" id="XP_012649176.1">
    <property type="nucleotide sequence ID" value="XM_012793722.1"/>
</dbReference>
<accession>A0A0K3ART2</accession>
<reference evidence="1 2" key="1">
    <citation type="journal article" date="2012" name="Nucleic Acids Res.">
        <title>Sequencing of the smallest Apicomplexan genome from the human pathogen Babesia microti.</title>
        <authorList>
            <person name="Cornillot E."/>
            <person name="Hadj-Kaddour K."/>
            <person name="Dassouli A."/>
            <person name="Noel B."/>
            <person name="Ranwez V."/>
            <person name="Vacherie B."/>
            <person name="Augagneur Y."/>
            <person name="Bres V."/>
            <person name="Duclos A."/>
            <person name="Randazzo S."/>
            <person name="Carcy B."/>
            <person name="Debierre-Grockiego F."/>
            <person name="Delbecq S."/>
            <person name="Moubri-Menage K."/>
            <person name="Shams-Eldin H."/>
            <person name="Usmani-Brown S."/>
            <person name="Bringaud F."/>
            <person name="Wincker P."/>
            <person name="Vivares C.P."/>
            <person name="Schwarz R.T."/>
            <person name="Schetters T.P."/>
            <person name="Krause P.J."/>
            <person name="Gorenflot A."/>
            <person name="Berry V."/>
            <person name="Barbe V."/>
            <person name="Ben Mamoun C."/>
        </authorList>
    </citation>
    <scope>NUCLEOTIDE SEQUENCE [LARGE SCALE GENOMIC DNA]</scope>
    <source>
        <strain evidence="1 2">RI</strain>
    </source>
</reference>
<dbReference type="OrthoDB" id="375681at2759"/>
<organism evidence="1 2">
    <name type="scientific">Babesia microti (strain RI)</name>
    <dbReference type="NCBI Taxonomy" id="1133968"/>
    <lineage>
        <taxon>Eukaryota</taxon>
        <taxon>Sar</taxon>
        <taxon>Alveolata</taxon>
        <taxon>Apicomplexa</taxon>
        <taxon>Aconoidasida</taxon>
        <taxon>Piroplasmida</taxon>
        <taxon>Babesiidae</taxon>
        <taxon>Babesia</taxon>
    </lineage>
</organism>
<proteinExistence type="predicted"/>
<protein>
    <submittedName>
        <fullName evidence="1">Uncharacterized protein</fullName>
    </submittedName>
</protein>
<dbReference type="Pfam" id="PF23513">
    <property type="entry name" value="Microp_apicomplexa_9"/>
    <property type="match status" value="1"/>
</dbReference>
<reference evidence="1 2" key="3">
    <citation type="journal article" date="2016" name="Sci. Rep.">
        <title>Genome-wide diversity and gene expression profiling of Babesia microti isolates identify polymorphic genes that mediate host-pathogen interactions.</title>
        <authorList>
            <person name="Silva J.C."/>
            <person name="Cornillot E."/>
            <person name="McCracken C."/>
            <person name="Usmani-Brown S."/>
            <person name="Dwivedi A."/>
            <person name="Ifeonu O.O."/>
            <person name="Crabtree J."/>
            <person name="Gotia H.T."/>
            <person name="Virji A.Z."/>
            <person name="Reynes C."/>
            <person name="Colinge J."/>
            <person name="Kumar V."/>
            <person name="Lawres L."/>
            <person name="Pazzi J.E."/>
            <person name="Pablo J.V."/>
            <person name="Hung C."/>
            <person name="Brancato J."/>
            <person name="Kumari P."/>
            <person name="Orvis J."/>
            <person name="Tretina K."/>
            <person name="Chibucos M."/>
            <person name="Ott S."/>
            <person name="Sadzewicz L."/>
            <person name="Sengamalay N."/>
            <person name="Shetty A.C."/>
            <person name="Su Q."/>
            <person name="Tallon L."/>
            <person name="Fraser C.M."/>
            <person name="Frutos R."/>
            <person name="Molina D.M."/>
            <person name="Krause P.J."/>
            <person name="Ben Mamoun C."/>
        </authorList>
    </citation>
    <scope>NUCLEOTIDE SEQUENCE [LARGE SCALE GENOMIC DNA]</scope>
    <source>
        <strain evidence="1 2">RI</strain>
    </source>
</reference>
<dbReference type="InterPro" id="IPR056348">
    <property type="entry name" value="Microp_apicomplexa_9"/>
</dbReference>
<keyword evidence="2" id="KW-1185">Reference proteome</keyword>
<reference evidence="1 2" key="2">
    <citation type="journal article" date="2013" name="PLoS ONE">
        <title>Whole genome mapping and re-organization of the nuclear and mitochondrial genomes of Babesia microti isolates.</title>
        <authorList>
            <person name="Cornillot E."/>
            <person name="Dassouli A."/>
            <person name="Garg A."/>
            <person name="Pachikara N."/>
            <person name="Randazzo S."/>
            <person name="Depoix D."/>
            <person name="Carcy B."/>
            <person name="Delbecq S."/>
            <person name="Frutos R."/>
            <person name="Silva J.C."/>
            <person name="Sutton R."/>
            <person name="Krause P.J."/>
            <person name="Mamoun C.B."/>
        </authorList>
    </citation>
    <scope>NUCLEOTIDE SEQUENCE [LARGE SCALE GENOMIC DNA]</scope>
    <source>
        <strain evidence="1 2">RI</strain>
    </source>
</reference>
<evidence type="ECO:0000313" key="2">
    <source>
        <dbReference type="Proteomes" id="UP000002899"/>
    </source>
</evidence>
<dbReference type="Proteomes" id="UP000002899">
    <property type="component" value="Chromosome III"/>
</dbReference>
<dbReference type="GeneID" id="24425207"/>
<sequence>MNLRSNSLLVKCFTSAFIYYVPQDMVMGFLIASNHHSKGTGVTGAITNDYSTNASEVANQLGISASQIMVKRGFGFTKYELI</sequence>
<dbReference type="AlphaFoldDB" id="A0A0K3ART2"/>
<dbReference type="VEuPathDB" id="PiroplasmaDB:BMR1_03g02825"/>
<evidence type="ECO:0000313" key="1">
    <source>
        <dbReference type="EMBL" id="CTQ41165.1"/>
    </source>
</evidence>